<sequence length="164" mass="19605">MLFVSFIAFFVVVINSPDESQPVAQETKLHQEDQNKAVNWQEEIKKIATSDKTETEKCDEFSSLARNYRPELKEIAEFETYIVEEFKTGRYLSDLKKHEYMLTNIFKSEVVHRYYDDQLNTPIDKFAFYFWQNSKYTYRGADSVYSADTVRNKERMEELLKKMQ</sequence>
<organism evidence="1 2">
    <name type="scientific">Thermoactinomyces intermedius</name>
    <dbReference type="NCBI Taxonomy" id="2024"/>
    <lineage>
        <taxon>Bacteria</taxon>
        <taxon>Bacillati</taxon>
        <taxon>Bacillota</taxon>
        <taxon>Bacilli</taxon>
        <taxon>Bacillales</taxon>
        <taxon>Thermoactinomycetaceae</taxon>
        <taxon>Thermoactinomyces</taxon>
    </lineage>
</organism>
<protein>
    <submittedName>
        <fullName evidence="1">Uncharacterized protein</fullName>
    </submittedName>
</protein>
<reference evidence="1 2" key="1">
    <citation type="submission" date="2020-12" db="EMBL/GenBank/DDBJ databases">
        <title>WGS of Thermoactinomyces spp.</title>
        <authorList>
            <person name="Cheng K."/>
        </authorList>
    </citation>
    <scope>NUCLEOTIDE SEQUENCE [LARGE SCALE GENOMIC DNA]</scope>
    <source>
        <strain evidence="2">CICC 10671\DSM 43846</strain>
    </source>
</reference>
<evidence type="ECO:0000313" key="1">
    <source>
        <dbReference type="EMBL" id="MBH8595720.1"/>
    </source>
</evidence>
<dbReference type="AlphaFoldDB" id="A0A8I1AEQ5"/>
<accession>A0A8I1AEQ5</accession>
<name>A0A8I1AEQ5_THEIN</name>
<evidence type="ECO:0000313" key="2">
    <source>
        <dbReference type="Proteomes" id="UP000633619"/>
    </source>
</evidence>
<proteinExistence type="predicted"/>
<dbReference type="EMBL" id="JAECVW010000006">
    <property type="protein sequence ID" value="MBH8595720.1"/>
    <property type="molecule type" value="Genomic_DNA"/>
</dbReference>
<dbReference type="Proteomes" id="UP000633619">
    <property type="component" value="Unassembled WGS sequence"/>
</dbReference>
<gene>
    <name evidence="1" type="ORF">I8U20_10300</name>
</gene>
<comment type="caution">
    <text evidence="1">The sequence shown here is derived from an EMBL/GenBank/DDBJ whole genome shotgun (WGS) entry which is preliminary data.</text>
</comment>
<dbReference type="RefSeq" id="WP_138615157.1">
    <property type="nucleotide sequence ID" value="NZ_JACEIR010000006.1"/>
</dbReference>
<keyword evidence="2" id="KW-1185">Reference proteome</keyword>